<dbReference type="EMBL" id="JAAIVB010000011">
    <property type="protein sequence ID" value="NEX60150.1"/>
    <property type="molecule type" value="Genomic_DNA"/>
</dbReference>
<dbReference type="CDD" id="cd00093">
    <property type="entry name" value="HTH_XRE"/>
    <property type="match status" value="1"/>
</dbReference>
<protein>
    <submittedName>
        <fullName evidence="2">Helix-turn-helix transcriptional regulator</fullName>
    </submittedName>
</protein>
<evidence type="ECO:0000259" key="1">
    <source>
        <dbReference type="PROSITE" id="PS50943"/>
    </source>
</evidence>
<comment type="caution">
    <text evidence="2">The sequence shown here is derived from an EMBL/GenBank/DDBJ whole genome shotgun (WGS) entry which is preliminary data.</text>
</comment>
<accession>A0A6B3SHL7</accession>
<feature type="domain" description="HTH cro/C1-type" evidence="1">
    <location>
        <begin position="19"/>
        <end position="63"/>
    </location>
</feature>
<reference evidence="2 3" key="1">
    <citation type="submission" date="2020-02" db="EMBL/GenBank/DDBJ databases">
        <authorList>
            <person name="Kim M.K."/>
        </authorList>
    </citation>
    <scope>NUCLEOTIDE SEQUENCE [LARGE SCALE GENOMIC DNA]</scope>
    <source>
        <strain evidence="2 3">17J57-3</strain>
    </source>
</reference>
<dbReference type="RefSeq" id="WP_163960651.1">
    <property type="nucleotide sequence ID" value="NZ_JAAIVB010000011.1"/>
</dbReference>
<dbReference type="SUPFAM" id="SSF47413">
    <property type="entry name" value="lambda repressor-like DNA-binding domains"/>
    <property type="match status" value="1"/>
</dbReference>
<keyword evidence="3" id="KW-1185">Reference proteome</keyword>
<sequence>MSKVAQFIDARIGELNKLQTQIAHEVGFNKPNMITMIKQGKTKLPLDKVGLMAKALECNPSDLLRLCLMEYDLETWKAIEPYLGAFLSAEEVMLVHAMRTRSVAPLENVLNMAQCEKLDEFLTLLAPPQVDSPQRNQT</sequence>
<organism evidence="2 3">
    <name type="scientific">Noviherbaspirillum galbum</name>
    <dbReference type="NCBI Taxonomy" id="2709383"/>
    <lineage>
        <taxon>Bacteria</taxon>
        <taxon>Pseudomonadati</taxon>
        <taxon>Pseudomonadota</taxon>
        <taxon>Betaproteobacteria</taxon>
        <taxon>Burkholderiales</taxon>
        <taxon>Oxalobacteraceae</taxon>
        <taxon>Noviherbaspirillum</taxon>
    </lineage>
</organism>
<dbReference type="InterPro" id="IPR010982">
    <property type="entry name" value="Lambda_DNA-bd_dom_sf"/>
</dbReference>
<evidence type="ECO:0000313" key="3">
    <source>
        <dbReference type="Proteomes" id="UP000482155"/>
    </source>
</evidence>
<proteinExistence type="predicted"/>
<gene>
    <name evidence="2" type="ORF">G3574_03575</name>
</gene>
<name>A0A6B3SHL7_9BURK</name>
<dbReference type="PROSITE" id="PS50943">
    <property type="entry name" value="HTH_CROC1"/>
    <property type="match status" value="1"/>
</dbReference>
<dbReference type="InterPro" id="IPR001387">
    <property type="entry name" value="Cro/C1-type_HTH"/>
</dbReference>
<evidence type="ECO:0000313" key="2">
    <source>
        <dbReference type="EMBL" id="NEX60150.1"/>
    </source>
</evidence>
<dbReference type="Proteomes" id="UP000482155">
    <property type="component" value="Unassembled WGS sequence"/>
</dbReference>
<dbReference type="GO" id="GO:0003677">
    <property type="term" value="F:DNA binding"/>
    <property type="evidence" value="ECO:0007669"/>
    <property type="project" value="InterPro"/>
</dbReference>
<dbReference type="Gene3D" id="1.10.260.40">
    <property type="entry name" value="lambda repressor-like DNA-binding domains"/>
    <property type="match status" value="1"/>
</dbReference>
<dbReference type="AlphaFoldDB" id="A0A6B3SHL7"/>